<dbReference type="InterPro" id="IPR001845">
    <property type="entry name" value="HTH_ArsR_DNA-bd_dom"/>
</dbReference>
<dbReference type="GO" id="GO:0003677">
    <property type="term" value="F:DNA binding"/>
    <property type="evidence" value="ECO:0007669"/>
    <property type="project" value="UniProtKB-KW"/>
</dbReference>
<dbReference type="Pfam" id="PF12840">
    <property type="entry name" value="HTH_20"/>
    <property type="match status" value="1"/>
</dbReference>
<dbReference type="PATRIC" id="fig|1348663.4.peg.6295"/>
<dbReference type="PROSITE" id="PS50987">
    <property type="entry name" value="HTH_ARSR_2"/>
    <property type="match status" value="1"/>
</dbReference>
<evidence type="ECO:0000256" key="3">
    <source>
        <dbReference type="ARBA" id="ARBA00023163"/>
    </source>
</evidence>
<keyword evidence="2" id="KW-0238">DNA-binding</keyword>
<keyword evidence="3" id="KW-0804">Transcription</keyword>
<dbReference type="CDD" id="cd00090">
    <property type="entry name" value="HTH_ARSR"/>
    <property type="match status" value="1"/>
</dbReference>
<evidence type="ECO:0000313" key="5">
    <source>
        <dbReference type="EMBL" id="KDN81788.1"/>
    </source>
</evidence>
<sequence>MPEPLAGLLADPVELLARCVAQLGAYWERCLLPRWWPRARSVLEADLAHRGRMFAEHGAEGLFADLDHRLSWHAGVLRLTDPDPRVRALGGRYTPVAGRGLVLAPTLFSLGAHTVIDADEPPLISYPARGKALMGESSPPQVPGALAELIGPPRARLLALLDQPASTTALAHRLAVTPGAVSRHLTALATAGLLTRTRTGRSVLYARSPLGDALLTAGS</sequence>
<dbReference type="SMART" id="SM00418">
    <property type="entry name" value="HTH_ARSR"/>
    <property type="match status" value="1"/>
</dbReference>
<dbReference type="HOGENOM" id="CLU_1260041_0_0_11"/>
<proteinExistence type="predicted"/>
<dbReference type="eggNOG" id="COG0640">
    <property type="taxonomic scope" value="Bacteria"/>
</dbReference>
<comment type="caution">
    <text evidence="5">The sequence shown here is derived from an EMBL/GenBank/DDBJ whole genome shotgun (WGS) entry which is preliminary data.</text>
</comment>
<evidence type="ECO:0000256" key="1">
    <source>
        <dbReference type="ARBA" id="ARBA00023015"/>
    </source>
</evidence>
<dbReference type="PANTHER" id="PTHR43132">
    <property type="entry name" value="ARSENICAL RESISTANCE OPERON REPRESSOR ARSR-RELATED"/>
    <property type="match status" value="1"/>
</dbReference>
<dbReference type="PANTHER" id="PTHR43132:SF6">
    <property type="entry name" value="HTH-TYPE TRANSCRIPTIONAL REPRESSOR CZRA"/>
    <property type="match status" value="1"/>
</dbReference>
<evidence type="ECO:0000259" key="4">
    <source>
        <dbReference type="PROSITE" id="PS50987"/>
    </source>
</evidence>
<dbReference type="Proteomes" id="UP000027178">
    <property type="component" value="Unassembled WGS sequence"/>
</dbReference>
<dbReference type="SUPFAM" id="SSF46785">
    <property type="entry name" value="Winged helix' DNA-binding domain"/>
    <property type="match status" value="1"/>
</dbReference>
<evidence type="ECO:0000313" key="6">
    <source>
        <dbReference type="Proteomes" id="UP000027178"/>
    </source>
</evidence>
<feature type="domain" description="HTH arsR-type" evidence="4">
    <location>
        <begin position="134"/>
        <end position="219"/>
    </location>
</feature>
<protein>
    <submittedName>
        <fullName evidence="5">Putative ArsR family transcriptional regulator</fullName>
    </submittedName>
</protein>
<accession>A0A066YJZ3</accession>
<dbReference type="RefSeq" id="WP_051653624.1">
    <property type="nucleotide sequence ID" value="NZ_KK853997.1"/>
</dbReference>
<organism evidence="5 6">
    <name type="scientific">Kitasatospora cheerisanensis KCTC 2395</name>
    <dbReference type="NCBI Taxonomy" id="1348663"/>
    <lineage>
        <taxon>Bacteria</taxon>
        <taxon>Bacillati</taxon>
        <taxon>Actinomycetota</taxon>
        <taxon>Actinomycetes</taxon>
        <taxon>Kitasatosporales</taxon>
        <taxon>Streptomycetaceae</taxon>
        <taxon>Kitasatospora</taxon>
    </lineage>
</organism>
<name>A0A066YJZ3_9ACTN</name>
<dbReference type="EMBL" id="JNBY01000131">
    <property type="protein sequence ID" value="KDN81788.1"/>
    <property type="molecule type" value="Genomic_DNA"/>
</dbReference>
<reference evidence="5 6" key="1">
    <citation type="submission" date="2014-05" db="EMBL/GenBank/DDBJ databases">
        <title>Draft Genome Sequence of Kitasatospora cheerisanensis KCTC 2395.</title>
        <authorList>
            <person name="Nam D.H."/>
        </authorList>
    </citation>
    <scope>NUCLEOTIDE SEQUENCE [LARGE SCALE GENOMIC DNA]</scope>
    <source>
        <strain evidence="5 6">KCTC 2395</strain>
    </source>
</reference>
<evidence type="ECO:0000256" key="2">
    <source>
        <dbReference type="ARBA" id="ARBA00023125"/>
    </source>
</evidence>
<dbReference type="AlphaFoldDB" id="A0A066YJZ3"/>
<gene>
    <name evidence="5" type="ORF">KCH_65080</name>
</gene>
<dbReference type="InterPro" id="IPR036390">
    <property type="entry name" value="WH_DNA-bd_sf"/>
</dbReference>
<dbReference type="GO" id="GO:0003700">
    <property type="term" value="F:DNA-binding transcription factor activity"/>
    <property type="evidence" value="ECO:0007669"/>
    <property type="project" value="InterPro"/>
</dbReference>
<dbReference type="InterPro" id="IPR036388">
    <property type="entry name" value="WH-like_DNA-bd_sf"/>
</dbReference>
<keyword evidence="1" id="KW-0805">Transcription regulation</keyword>
<dbReference type="Gene3D" id="1.10.10.10">
    <property type="entry name" value="Winged helix-like DNA-binding domain superfamily/Winged helix DNA-binding domain"/>
    <property type="match status" value="1"/>
</dbReference>
<dbReference type="InterPro" id="IPR011991">
    <property type="entry name" value="ArsR-like_HTH"/>
</dbReference>
<dbReference type="InterPro" id="IPR051011">
    <property type="entry name" value="Metal_resp_trans_reg"/>
</dbReference>
<keyword evidence="6" id="KW-1185">Reference proteome</keyword>